<name>A0A2P8E510_9ACTN</name>
<dbReference type="Pfam" id="PF01243">
    <property type="entry name" value="PNPOx_N"/>
    <property type="match status" value="1"/>
</dbReference>
<protein>
    <recommendedName>
        <fullName evidence="1">Pyridoxamine 5'-phosphate oxidase N-terminal domain-containing protein</fullName>
    </recommendedName>
</protein>
<dbReference type="AlphaFoldDB" id="A0A2P8E510"/>
<keyword evidence="3" id="KW-1185">Reference proteome</keyword>
<sequence length="115" mass="12506">MIPVSYVLEGSDLILATATRSRTMANVRATGRARVAIGSTDDVVMIDGQVAVVPVADMDPDTADAYAVVSHDPRVMPGFEYLRLAPSRIQVWNGFHEFGGRTVMADSQWLSRPVD</sequence>
<dbReference type="Proteomes" id="UP000243528">
    <property type="component" value="Unassembled WGS sequence"/>
</dbReference>
<dbReference type="SUPFAM" id="SSF50475">
    <property type="entry name" value="FMN-binding split barrel"/>
    <property type="match status" value="1"/>
</dbReference>
<accession>A0A2P8E510</accession>
<feature type="domain" description="Pyridoxamine 5'-phosphate oxidase N-terminal" evidence="1">
    <location>
        <begin position="3"/>
        <end position="92"/>
    </location>
</feature>
<evidence type="ECO:0000259" key="1">
    <source>
        <dbReference type="Pfam" id="PF01243"/>
    </source>
</evidence>
<organism evidence="2 3">
    <name type="scientific">Haloactinopolyspora alba</name>
    <dbReference type="NCBI Taxonomy" id="648780"/>
    <lineage>
        <taxon>Bacteria</taxon>
        <taxon>Bacillati</taxon>
        <taxon>Actinomycetota</taxon>
        <taxon>Actinomycetes</taxon>
        <taxon>Jiangellales</taxon>
        <taxon>Jiangellaceae</taxon>
        <taxon>Haloactinopolyspora</taxon>
    </lineage>
</organism>
<evidence type="ECO:0000313" key="3">
    <source>
        <dbReference type="Proteomes" id="UP000243528"/>
    </source>
</evidence>
<dbReference type="Gene3D" id="2.30.110.10">
    <property type="entry name" value="Electron Transport, Fmn-binding Protein, Chain A"/>
    <property type="match status" value="1"/>
</dbReference>
<evidence type="ECO:0000313" key="2">
    <source>
        <dbReference type="EMBL" id="PSL04559.1"/>
    </source>
</evidence>
<proteinExistence type="predicted"/>
<dbReference type="InterPro" id="IPR011576">
    <property type="entry name" value="Pyridox_Oxase_N"/>
</dbReference>
<comment type="caution">
    <text evidence="2">The sequence shown here is derived from an EMBL/GenBank/DDBJ whole genome shotgun (WGS) entry which is preliminary data.</text>
</comment>
<dbReference type="EMBL" id="PYGE01000005">
    <property type="protein sequence ID" value="PSL04559.1"/>
    <property type="molecule type" value="Genomic_DNA"/>
</dbReference>
<reference evidence="2 3" key="1">
    <citation type="submission" date="2018-03" db="EMBL/GenBank/DDBJ databases">
        <title>Genomic Encyclopedia of Archaeal and Bacterial Type Strains, Phase II (KMG-II): from individual species to whole genera.</title>
        <authorList>
            <person name="Goeker M."/>
        </authorList>
    </citation>
    <scope>NUCLEOTIDE SEQUENCE [LARGE SCALE GENOMIC DNA]</scope>
    <source>
        <strain evidence="2 3">DSM 45211</strain>
    </source>
</reference>
<dbReference type="InterPro" id="IPR012349">
    <property type="entry name" value="Split_barrel_FMN-bd"/>
</dbReference>
<gene>
    <name evidence="2" type="ORF">CLV30_10522</name>
</gene>